<dbReference type="Pfam" id="PF13409">
    <property type="entry name" value="GST_N_2"/>
    <property type="match status" value="1"/>
</dbReference>
<feature type="active site" description="Proton donor/acceptor" evidence="1">
    <location>
        <position position="186"/>
    </location>
</feature>
<dbReference type="SFLD" id="SFLDS00019">
    <property type="entry name" value="Glutathione_Transferase_(cytos"/>
    <property type="match status" value="1"/>
</dbReference>
<feature type="site" description="Lowers pKa of active site Cys" evidence="3">
    <location>
        <position position="244"/>
    </location>
</feature>
<evidence type="ECO:0000313" key="6">
    <source>
        <dbReference type="Proteomes" id="UP000313359"/>
    </source>
</evidence>
<keyword evidence="6" id="KW-1185">Reference proteome</keyword>
<reference evidence="5" key="1">
    <citation type="journal article" date="2018" name="Genome Biol. Evol.">
        <title>Genomics and development of Lentinus tigrinus, a white-rot wood-decaying mushroom with dimorphic fruiting bodies.</title>
        <authorList>
            <person name="Wu B."/>
            <person name="Xu Z."/>
            <person name="Knudson A."/>
            <person name="Carlson A."/>
            <person name="Chen N."/>
            <person name="Kovaka S."/>
            <person name="LaButti K."/>
            <person name="Lipzen A."/>
            <person name="Pennachio C."/>
            <person name="Riley R."/>
            <person name="Schakwitz W."/>
            <person name="Umezawa K."/>
            <person name="Ohm R.A."/>
            <person name="Grigoriev I.V."/>
            <person name="Nagy L.G."/>
            <person name="Gibbons J."/>
            <person name="Hibbett D."/>
        </authorList>
    </citation>
    <scope>NUCLEOTIDE SEQUENCE [LARGE SCALE GENOMIC DNA]</scope>
    <source>
        <strain evidence="5">ALCF2SS1-6</strain>
    </source>
</reference>
<feature type="active site" description="Nucleophile" evidence="1">
    <location>
        <position position="49"/>
    </location>
</feature>
<dbReference type="GO" id="GO:0004364">
    <property type="term" value="F:glutathione transferase activity"/>
    <property type="evidence" value="ECO:0007669"/>
    <property type="project" value="InterPro"/>
</dbReference>
<dbReference type="PANTHER" id="PTHR32419">
    <property type="entry name" value="GLUTATHIONYL-HYDROQUINONE REDUCTASE"/>
    <property type="match status" value="1"/>
</dbReference>
<dbReference type="Pfam" id="PF13410">
    <property type="entry name" value="GST_C_2"/>
    <property type="match status" value="1"/>
</dbReference>
<gene>
    <name evidence="5" type="ORF">L227DRAFT_580096</name>
</gene>
<feature type="binding site" evidence="2">
    <location>
        <begin position="118"/>
        <end position="121"/>
    </location>
    <ligand>
        <name>glutathione</name>
        <dbReference type="ChEBI" id="CHEBI:57925"/>
    </ligand>
</feature>
<dbReference type="PROSITE" id="PS50405">
    <property type="entry name" value="GST_CTER"/>
    <property type="match status" value="1"/>
</dbReference>
<dbReference type="SFLD" id="SFLDG01206">
    <property type="entry name" value="Xi.1"/>
    <property type="match status" value="1"/>
</dbReference>
<dbReference type="InterPro" id="IPR010987">
    <property type="entry name" value="Glutathione-S-Trfase_C-like"/>
</dbReference>
<feature type="site" description="Lowers pKa of active site Cys" evidence="3">
    <location>
        <position position="289"/>
    </location>
</feature>
<keyword evidence="5" id="KW-0808">Transferase</keyword>
<protein>
    <submittedName>
        <fullName evidence="5">Glutathione S-transferase</fullName>
    </submittedName>
</protein>
<evidence type="ECO:0000256" key="2">
    <source>
        <dbReference type="PIRSR" id="PIRSR015753-2"/>
    </source>
</evidence>
<dbReference type="InterPro" id="IPR047047">
    <property type="entry name" value="GST_Omega-like_C"/>
</dbReference>
<dbReference type="InterPro" id="IPR036249">
    <property type="entry name" value="Thioredoxin-like_sf"/>
</dbReference>
<dbReference type="PIRSF" id="PIRSF015753">
    <property type="entry name" value="GST"/>
    <property type="match status" value="1"/>
</dbReference>
<dbReference type="OrthoDB" id="2309723at2759"/>
<dbReference type="PANTHER" id="PTHR32419:SF6">
    <property type="entry name" value="GLUTATHIONE S-TRANSFERASE OMEGA-LIKE 1-RELATED"/>
    <property type="match status" value="1"/>
</dbReference>
<evidence type="ECO:0000256" key="1">
    <source>
        <dbReference type="PIRSR" id="PIRSR015753-1"/>
    </source>
</evidence>
<dbReference type="STRING" id="1328759.A0A5C2RUA0"/>
<dbReference type="InterPro" id="IPR016639">
    <property type="entry name" value="GST_Omega/GSH"/>
</dbReference>
<evidence type="ECO:0000259" key="4">
    <source>
        <dbReference type="PROSITE" id="PS50405"/>
    </source>
</evidence>
<feature type="domain" description="GST C-terminal" evidence="4">
    <location>
        <begin position="163"/>
        <end position="292"/>
    </location>
</feature>
<name>A0A5C2RUA0_9APHY</name>
<dbReference type="Gene3D" id="1.20.1050.10">
    <property type="match status" value="1"/>
</dbReference>
<proteinExistence type="predicted"/>
<evidence type="ECO:0000313" key="5">
    <source>
        <dbReference type="EMBL" id="RPD54934.1"/>
    </source>
</evidence>
<feature type="binding site" evidence="2">
    <location>
        <begin position="136"/>
        <end position="137"/>
    </location>
    <ligand>
        <name>glutathione</name>
        <dbReference type="ChEBI" id="CHEBI:57925"/>
    </ligand>
</feature>
<dbReference type="InterPro" id="IPR036282">
    <property type="entry name" value="Glutathione-S-Trfase_C_sf"/>
</dbReference>
<feature type="binding site" evidence="2">
    <location>
        <position position="82"/>
    </location>
    <ligand>
        <name>glutathione</name>
        <dbReference type="ChEBI" id="CHEBI:57925"/>
    </ligand>
</feature>
<evidence type="ECO:0000256" key="3">
    <source>
        <dbReference type="PIRSR" id="PIRSR015753-3"/>
    </source>
</evidence>
<dbReference type="SFLD" id="SFLDG01148">
    <property type="entry name" value="Xi_(cytGST)"/>
    <property type="match status" value="1"/>
</dbReference>
<dbReference type="GO" id="GO:0005737">
    <property type="term" value="C:cytoplasm"/>
    <property type="evidence" value="ECO:0007669"/>
    <property type="project" value="TreeGrafter"/>
</dbReference>
<accession>A0A5C2RUA0</accession>
<sequence length="310" mass="35375">MSSTDVLKGLHKPDGSFNRAPSSFRDVVKKGGRFEPEKGRYHLFISYGCPWATRTLIVRKLKGLEDFIGVTSVAPHLGENGWPFAKVDSFPGAERDPFYDSENTKQIYLKAAPDYNGRYTVPILWDTKNETIVNNESSEIIRIFNTAFNHLLPADKAAIDLYPEELRGEIDELNGWVYETVNNGVYKSGFARSQPAYEEAVYKLFDSLDRLEKILTGKDHLVGNRLTEADVRLFVTIIRFDVAYHGAFKCNIRTIRDGYPAIDLWLRKLYWGNPAFSETCNFAHIKEGYYQLNNRNKIVPVGPIPNIRPL</sequence>
<dbReference type="EMBL" id="ML122300">
    <property type="protein sequence ID" value="RPD54934.1"/>
    <property type="molecule type" value="Genomic_DNA"/>
</dbReference>
<organism evidence="5 6">
    <name type="scientific">Lentinus tigrinus ALCF2SS1-6</name>
    <dbReference type="NCBI Taxonomy" id="1328759"/>
    <lineage>
        <taxon>Eukaryota</taxon>
        <taxon>Fungi</taxon>
        <taxon>Dikarya</taxon>
        <taxon>Basidiomycota</taxon>
        <taxon>Agaricomycotina</taxon>
        <taxon>Agaricomycetes</taxon>
        <taxon>Polyporales</taxon>
        <taxon>Polyporaceae</taxon>
        <taxon>Lentinus</taxon>
    </lineage>
</organism>
<dbReference type="InterPro" id="IPR040079">
    <property type="entry name" value="Glutathione_S-Trfase"/>
</dbReference>
<dbReference type="Proteomes" id="UP000313359">
    <property type="component" value="Unassembled WGS sequence"/>
</dbReference>
<dbReference type="Gene3D" id="3.40.30.10">
    <property type="entry name" value="Glutaredoxin"/>
    <property type="match status" value="1"/>
</dbReference>
<dbReference type="SUPFAM" id="SSF47616">
    <property type="entry name" value="GST C-terminal domain-like"/>
    <property type="match status" value="1"/>
</dbReference>
<dbReference type="CDD" id="cd03190">
    <property type="entry name" value="GST_C_Omega_like"/>
    <property type="match status" value="1"/>
</dbReference>
<dbReference type="SUPFAM" id="SSF52833">
    <property type="entry name" value="Thioredoxin-like"/>
    <property type="match status" value="1"/>
</dbReference>
<dbReference type="InterPro" id="IPR004045">
    <property type="entry name" value="Glutathione_S-Trfase_N"/>
</dbReference>
<dbReference type="AlphaFoldDB" id="A0A5C2RUA0"/>